<dbReference type="Proteomes" id="UP000261420">
    <property type="component" value="Unplaced"/>
</dbReference>
<evidence type="ECO:0000313" key="5">
    <source>
        <dbReference type="Proteomes" id="UP000261420"/>
    </source>
</evidence>
<dbReference type="InterPro" id="IPR018378">
    <property type="entry name" value="C-type_lectin_CS"/>
</dbReference>
<protein>
    <recommendedName>
        <fullName evidence="3">C-type lectin domain-containing protein</fullName>
    </recommendedName>
</protein>
<keyword evidence="1" id="KW-1015">Disulfide bond</keyword>
<dbReference type="AlphaFoldDB" id="A0A3B4V093"/>
<dbReference type="OMA" id="YICEATE"/>
<reference evidence="4" key="1">
    <citation type="submission" date="2025-08" db="UniProtKB">
        <authorList>
            <consortium name="Ensembl"/>
        </authorList>
    </citation>
    <scope>IDENTIFICATION</scope>
</reference>
<dbReference type="InterPro" id="IPR050111">
    <property type="entry name" value="C-type_lectin/snaclec_domain"/>
</dbReference>
<keyword evidence="2" id="KW-0812">Transmembrane</keyword>
<dbReference type="InterPro" id="IPR016187">
    <property type="entry name" value="CTDL_fold"/>
</dbReference>
<dbReference type="SMART" id="SM00034">
    <property type="entry name" value="CLECT"/>
    <property type="match status" value="1"/>
</dbReference>
<dbReference type="Ensembl" id="ENSSDUT00000024653.1">
    <property type="protein sequence ID" value="ENSSDUP00000024198.1"/>
    <property type="gene ID" value="ENSSDUG00000017584.1"/>
</dbReference>
<evidence type="ECO:0000259" key="3">
    <source>
        <dbReference type="PROSITE" id="PS50041"/>
    </source>
</evidence>
<dbReference type="GeneTree" id="ENSGT01030000234575"/>
<proteinExistence type="predicted"/>
<feature type="domain" description="C-type lectin" evidence="3">
    <location>
        <begin position="56"/>
        <end position="164"/>
    </location>
</feature>
<organism evidence="4 5">
    <name type="scientific">Seriola dumerili</name>
    <name type="common">Greater amberjack</name>
    <name type="synonym">Caranx dumerili</name>
    <dbReference type="NCBI Taxonomy" id="41447"/>
    <lineage>
        <taxon>Eukaryota</taxon>
        <taxon>Metazoa</taxon>
        <taxon>Chordata</taxon>
        <taxon>Craniata</taxon>
        <taxon>Vertebrata</taxon>
        <taxon>Euteleostomi</taxon>
        <taxon>Actinopterygii</taxon>
        <taxon>Neopterygii</taxon>
        <taxon>Teleostei</taxon>
        <taxon>Neoteleostei</taxon>
        <taxon>Acanthomorphata</taxon>
        <taxon>Carangaria</taxon>
        <taxon>Carangiformes</taxon>
        <taxon>Carangidae</taxon>
        <taxon>Seriola</taxon>
    </lineage>
</organism>
<evidence type="ECO:0000256" key="2">
    <source>
        <dbReference type="SAM" id="Phobius"/>
    </source>
</evidence>
<dbReference type="PROSITE" id="PS50041">
    <property type="entry name" value="C_TYPE_LECTIN_2"/>
    <property type="match status" value="1"/>
</dbReference>
<dbReference type="Pfam" id="PF00059">
    <property type="entry name" value="Lectin_C"/>
    <property type="match status" value="1"/>
</dbReference>
<feature type="transmembrane region" description="Helical" evidence="2">
    <location>
        <begin position="7"/>
        <end position="29"/>
    </location>
</feature>
<sequence length="175" mass="20300">MTSKPKCYIWFILEVYILLHSLCPTSLIISNIFTPKLKLLPTLLANELDTESFVNLTDKCYFFSTDTKSWMEANAFCLGQNSNLMSIQDIHERYYWIGLNDQVTEGVWEWSDGSPFIPYLSYWMQGQPDNWGDEPGEDCGQVVGSSFAQWNDENCNVKRKYICKHINRKSAQWGP</sequence>
<keyword evidence="5" id="KW-1185">Reference proteome</keyword>
<evidence type="ECO:0000313" key="4">
    <source>
        <dbReference type="Ensembl" id="ENSSDUP00000024198.1"/>
    </source>
</evidence>
<reference evidence="4" key="2">
    <citation type="submission" date="2025-09" db="UniProtKB">
        <authorList>
            <consortium name="Ensembl"/>
        </authorList>
    </citation>
    <scope>IDENTIFICATION</scope>
</reference>
<dbReference type="PANTHER" id="PTHR22803">
    <property type="entry name" value="MANNOSE, PHOSPHOLIPASE, LECTIN RECEPTOR RELATED"/>
    <property type="match status" value="1"/>
</dbReference>
<dbReference type="PROSITE" id="PS00615">
    <property type="entry name" value="C_TYPE_LECTIN_1"/>
    <property type="match status" value="1"/>
</dbReference>
<dbReference type="SUPFAM" id="SSF56436">
    <property type="entry name" value="C-type lectin-like"/>
    <property type="match status" value="1"/>
</dbReference>
<keyword evidence="2" id="KW-1133">Transmembrane helix</keyword>
<accession>A0A3B4V093</accession>
<dbReference type="Gene3D" id="3.10.100.10">
    <property type="entry name" value="Mannose-Binding Protein A, subunit A"/>
    <property type="match status" value="1"/>
</dbReference>
<evidence type="ECO:0000256" key="1">
    <source>
        <dbReference type="ARBA" id="ARBA00023157"/>
    </source>
</evidence>
<keyword evidence="2" id="KW-0472">Membrane</keyword>
<name>A0A3B4V093_SERDU</name>
<dbReference type="InterPro" id="IPR016186">
    <property type="entry name" value="C-type_lectin-like/link_sf"/>
</dbReference>
<dbReference type="InterPro" id="IPR001304">
    <property type="entry name" value="C-type_lectin-like"/>
</dbReference>